<feature type="region of interest" description="Disordered" evidence="1">
    <location>
        <begin position="56"/>
        <end position="84"/>
    </location>
</feature>
<accession>A0A143BPF7</accession>
<evidence type="ECO:0000256" key="1">
    <source>
        <dbReference type="SAM" id="MobiDB-lite"/>
    </source>
</evidence>
<dbReference type="Proteomes" id="UP000076404">
    <property type="component" value="Chromosome"/>
</dbReference>
<sequence>MVARRWPRRAHHRPAARDRLPSVPPSWTWHSLPAPAPAPACARRIRHAATACAPIQWPAAHRHPGRAPARRPADASTRARPPRQ</sequence>
<dbReference type="KEGG" id="gph:GEMMAAP_19245"/>
<feature type="region of interest" description="Disordered" evidence="1">
    <location>
        <begin position="1"/>
        <end position="24"/>
    </location>
</feature>
<keyword evidence="3" id="KW-1185">Reference proteome</keyword>
<evidence type="ECO:0000313" key="2">
    <source>
        <dbReference type="EMBL" id="AMW06341.1"/>
    </source>
</evidence>
<organism evidence="2 3">
    <name type="scientific">Gemmatimonas phototrophica</name>
    <dbReference type="NCBI Taxonomy" id="1379270"/>
    <lineage>
        <taxon>Bacteria</taxon>
        <taxon>Pseudomonadati</taxon>
        <taxon>Gemmatimonadota</taxon>
        <taxon>Gemmatimonadia</taxon>
        <taxon>Gemmatimonadales</taxon>
        <taxon>Gemmatimonadaceae</taxon>
        <taxon>Gemmatimonas</taxon>
    </lineage>
</organism>
<dbReference type="AlphaFoldDB" id="A0A143BPF7"/>
<feature type="compositionally biased region" description="Basic residues" evidence="1">
    <location>
        <begin position="1"/>
        <end position="14"/>
    </location>
</feature>
<feature type="compositionally biased region" description="Basic residues" evidence="1">
    <location>
        <begin position="60"/>
        <end position="69"/>
    </location>
</feature>
<proteinExistence type="predicted"/>
<gene>
    <name evidence="2" type="ORF">GEMMAAP_19245</name>
</gene>
<reference evidence="2 3" key="2">
    <citation type="journal article" date="2016" name="Environ. Microbiol. Rep.">
        <title>Metagenomic evidence for the presence of phototrophic Gemmatimonadetes bacteria in diverse environments.</title>
        <authorList>
            <person name="Zeng Y."/>
            <person name="Baumbach J."/>
            <person name="Barbosa E.G."/>
            <person name="Azevedo V."/>
            <person name="Zhang C."/>
            <person name="Koblizek M."/>
        </authorList>
    </citation>
    <scope>NUCLEOTIDE SEQUENCE [LARGE SCALE GENOMIC DNA]</scope>
    <source>
        <strain evidence="2 3">AP64</strain>
    </source>
</reference>
<protein>
    <submittedName>
        <fullName evidence="2">Uncharacterized protein</fullName>
    </submittedName>
</protein>
<reference evidence="2 3" key="1">
    <citation type="journal article" date="2014" name="Proc. Natl. Acad. Sci. U.S.A.">
        <title>Functional type 2 photosynthetic reaction centers found in the rare bacterial phylum Gemmatimonadetes.</title>
        <authorList>
            <person name="Zeng Y."/>
            <person name="Feng F."/>
            <person name="Medova H."/>
            <person name="Dean J."/>
            <person name="Koblizek M."/>
        </authorList>
    </citation>
    <scope>NUCLEOTIDE SEQUENCE [LARGE SCALE GENOMIC DNA]</scope>
    <source>
        <strain evidence="2 3">AP64</strain>
    </source>
</reference>
<dbReference type="EMBL" id="CP011454">
    <property type="protein sequence ID" value="AMW06341.1"/>
    <property type="molecule type" value="Genomic_DNA"/>
</dbReference>
<evidence type="ECO:0000313" key="3">
    <source>
        <dbReference type="Proteomes" id="UP000076404"/>
    </source>
</evidence>
<name>A0A143BPF7_9BACT</name>
<feature type="compositionally biased region" description="Low complexity" evidence="1">
    <location>
        <begin position="74"/>
        <end position="84"/>
    </location>
</feature>